<evidence type="ECO:0000313" key="3">
    <source>
        <dbReference type="Proteomes" id="UP000277326"/>
    </source>
</evidence>
<dbReference type="EMBL" id="REFS01000005">
    <property type="protein sequence ID" value="RMB13508.1"/>
    <property type="molecule type" value="Genomic_DNA"/>
</dbReference>
<dbReference type="KEGG" id="haer:DU502_17180"/>
<accession>A0A3M0CWD1</accession>
<dbReference type="PANTHER" id="PTHR38436">
    <property type="entry name" value="POLYKETIDE CYCLASE SNOAL-LIKE DOMAIN"/>
    <property type="match status" value="1"/>
</dbReference>
<dbReference type="InterPro" id="IPR032710">
    <property type="entry name" value="NTF2-like_dom_sf"/>
</dbReference>
<dbReference type="OrthoDB" id="8685at2157"/>
<dbReference type="Gene3D" id="3.10.450.50">
    <property type="match status" value="1"/>
</dbReference>
<dbReference type="RefSeq" id="WP_121921412.1">
    <property type="nucleotide sequence ID" value="NZ_CP034145.1"/>
</dbReference>
<evidence type="ECO:0000313" key="4">
    <source>
        <dbReference type="Proteomes" id="UP000282007"/>
    </source>
</evidence>
<dbReference type="GeneID" id="38473056"/>
<name>A0A3M0CWD1_9EURY</name>
<dbReference type="AlphaFoldDB" id="A0A3M0CWD1"/>
<evidence type="ECO:0000313" key="2">
    <source>
        <dbReference type="EMBL" id="RMB13508.1"/>
    </source>
</evidence>
<reference evidence="2 3" key="1">
    <citation type="journal article" date="2015" name="Stand. Genomic Sci.">
        <title>Genomic Encyclopedia of Bacterial and Archaeal Type Strains, Phase III: the genomes of soil and plant-associated and newly described type strains.</title>
        <authorList>
            <person name="Whitman W.B."/>
            <person name="Woyke T."/>
            <person name="Klenk H.P."/>
            <person name="Zhou Y."/>
            <person name="Lilburn T.G."/>
            <person name="Beck B.J."/>
            <person name="De Vos P."/>
            <person name="Vandamme P."/>
            <person name="Eisen J.A."/>
            <person name="Garrity G."/>
            <person name="Hugenholtz P."/>
            <person name="Kyrpides N.C."/>
        </authorList>
    </citation>
    <scope>NUCLEOTIDE SEQUENCE [LARGE SCALE GENOMIC DNA]</scope>
    <source>
        <strain evidence="2 3">CGMCC 1.10124</strain>
    </source>
</reference>
<proteinExistence type="predicted"/>
<dbReference type="InterPro" id="IPR009959">
    <property type="entry name" value="Cyclase_SnoaL-like"/>
</dbReference>
<keyword evidence="4" id="KW-1185">Reference proteome</keyword>
<dbReference type="PANTHER" id="PTHR38436:SF1">
    <property type="entry name" value="ESTER CYCLASE"/>
    <property type="match status" value="1"/>
</dbReference>
<reference evidence="1 4" key="2">
    <citation type="submission" date="2018-07" db="EMBL/GenBank/DDBJ databases">
        <title>Genome sequences of Haloplanus aerogenes JCM 16430T.</title>
        <authorList>
            <person name="Kim Y.B."/>
            <person name="Roh S.W."/>
        </authorList>
    </citation>
    <scope>NUCLEOTIDE SEQUENCE [LARGE SCALE GENOMIC DNA]</scope>
    <source>
        <strain evidence="1 4">JCM 16430</strain>
    </source>
</reference>
<dbReference type="Proteomes" id="UP000282007">
    <property type="component" value="Chromosome"/>
</dbReference>
<dbReference type="SUPFAM" id="SSF54427">
    <property type="entry name" value="NTF2-like"/>
    <property type="match status" value="1"/>
</dbReference>
<sequence>MVDATTESKRIVNAYVDVWNERTYPSIPDVVSESFVMYDPAAPEGEVHGRDGLETFIRNVVTAFPDFEVSVGDMLSSDGLVMYDATITMTHEGAFGGIGPTGREVEIDEMSKFRVSNGKIREHRVYFDQQDVLEQLGVTSE</sequence>
<dbReference type="Pfam" id="PF07366">
    <property type="entry name" value="SnoaL"/>
    <property type="match status" value="1"/>
</dbReference>
<dbReference type="EMBL" id="CP034145">
    <property type="protein sequence ID" value="AZH27001.1"/>
    <property type="molecule type" value="Genomic_DNA"/>
</dbReference>
<dbReference type="GO" id="GO:0030638">
    <property type="term" value="P:polyketide metabolic process"/>
    <property type="evidence" value="ECO:0007669"/>
    <property type="project" value="InterPro"/>
</dbReference>
<keyword evidence="2" id="KW-0413">Isomerase</keyword>
<reference evidence="2" key="3">
    <citation type="submission" date="2018-10" db="EMBL/GenBank/DDBJ databases">
        <authorList>
            <person name="Whitman W."/>
            <person name="Huntemann M."/>
            <person name="Clum A."/>
            <person name="Pillay M."/>
            <person name="Palaniappan K."/>
            <person name="Varghese N."/>
            <person name="Mikhailova N."/>
            <person name="Stamatis D."/>
            <person name="Reddy T."/>
            <person name="Daum C."/>
            <person name="Shapiro N."/>
            <person name="Ivanova N."/>
            <person name="Kyrpides N."/>
            <person name="Woyke T."/>
        </authorList>
    </citation>
    <scope>NUCLEOTIDE SEQUENCE</scope>
    <source>
        <strain evidence="2">CGMCC 1.10124</strain>
    </source>
</reference>
<organism evidence="2 3">
    <name type="scientific">Haloplanus aerogenes</name>
    <dbReference type="NCBI Taxonomy" id="660522"/>
    <lineage>
        <taxon>Archaea</taxon>
        <taxon>Methanobacteriati</taxon>
        <taxon>Methanobacteriota</taxon>
        <taxon>Stenosarchaea group</taxon>
        <taxon>Halobacteria</taxon>
        <taxon>Halobacteriales</taxon>
        <taxon>Haloferacaceae</taxon>
        <taxon>Haloplanus</taxon>
    </lineage>
</organism>
<protein>
    <submittedName>
        <fullName evidence="2">Steroid delta-isomerase-like uncharacterized protein</fullName>
    </submittedName>
</protein>
<evidence type="ECO:0000313" key="1">
    <source>
        <dbReference type="EMBL" id="AZH27001.1"/>
    </source>
</evidence>
<gene>
    <name evidence="2" type="ORF">ATH50_2846</name>
    <name evidence="1" type="ORF">DU502_17180</name>
</gene>
<dbReference type="Proteomes" id="UP000277326">
    <property type="component" value="Unassembled WGS sequence"/>
</dbReference>
<dbReference type="GO" id="GO:0016853">
    <property type="term" value="F:isomerase activity"/>
    <property type="evidence" value="ECO:0007669"/>
    <property type="project" value="UniProtKB-KW"/>
</dbReference>